<keyword evidence="7" id="KW-0677">Repeat</keyword>
<comment type="similarity">
    <text evidence="2">Belongs to the ABC transporter superfamily. ABCB family. Multidrug resistance exporter (TC 3.A.1.201) subfamily.</text>
</comment>
<keyword evidence="4" id="KW-0813">Transport</keyword>
<evidence type="ECO:0000313" key="23">
    <source>
        <dbReference type="Ensembl" id="ENSXETP00000067361"/>
    </source>
</evidence>
<dbReference type="InterPro" id="IPR003593">
    <property type="entry name" value="AAA+_ATPase"/>
</dbReference>
<keyword evidence="10" id="KW-0067">ATP-binding</keyword>
<dbReference type="InterPro" id="IPR039421">
    <property type="entry name" value="Type_1_exporter"/>
</dbReference>
<sequence>MVLLYACSVLSLCSDQISLSLPLLTPDAGKERQRISANHHSSEDLQAAYEYKKKEDMDTEYAVNTSKNTDTLLDNAQYETTKENEKNKQEQIIGPISIFQFADWLDIFLMIIGTLGAIGCGSCYPLMNVVFGEMSDSFLCHNSSLQNSSACAKFKPIEEEIQKFSLYYAGLGFAVLFCGYLQVSCWVVAASRQTRKMRKAFFHSVLSQEIGWFDVTKSGDLNTRLTENINKINDGIGDKVAHFFQNTTICVSGILIGLIQGWKLALVILATSPVLTLASAMFSRIVVSLTTKELAAYAKAGAVAQEVLSSIRTVVAFGGEEKEIKRYTENLKQAKDIGIKKSIASQFALGLVNGAFYATYGVGFWYGTTLVLEDDDYTIGDVMAVFFNVSFSSYAIGQAASHFEAFHIARAAASSIFKVIKQSSSIDNFSNDGFKPDNIKGNIELKDIYFSYPSRPGVKVLNGLNLSVKSGQTVALVGQSGCGKSTIVQLLQRLYDPKEGTLAVDGHDIKSLNVTYYRELIGVVSQEPVLFGTTIKQNIRYGRDDVTDEEIEKAVKEANAYDFIMALPDKYETLVGERGAQLSGGQKQRIAVARALVRNPKILLLDEATSALDTGSEAVVQAALDKARKGRTTIVVAHRLSTIWTADVIVVIDNGAVAEQGTHSELMEKKGIYFSLATAQTVQLSDDNETTEKNQNGIIYEKASLIQRFNSQTSLKSKILEDEDEEEESKKDLPTVSFFQLLKLNRSEWPYILLGIIAAGVIGSLLPLFCIFYARIIAVFASNDPETIRKESDLCSLIFGLTGVVILLAYIARGYMFGRSGETLTMRLRHMAFKAMIQQDIAWFDDKDNNTGALTTRLATDASEIQTATGYRLGFLAENLIGIVLTVIIAFVYGWELALLGLAMAPFMVICGLLEFSALTGFATRDKKQLQRAGKIATEAVDNIRTLVSLTRERTFEEMYSESLQKPYRNSLRKAQIYGLYFAIGHAFYYFTHAALFCFGAYLIKYERINVEEALLVFSVITFGAMTLGTTLTFAPDYAKATSAARYLFALFESKPAIDSSSQQGQKPDCFSGSLEFRNVSFNYPTRSDVRVLRDLCVKVESGQTVAFVGSSGCGKSTSVQLLQRFYDPKEGEVLLDDVDAKCFNVQWLRSQMGIVSQEPVLFDCSIAENIAYGDNSRTVSMDEIQSAAKAANIHSFIQGLPLKYETLVGAKGTQLSGGQKQRIAIARALIRAPKILLLDEATSALDNESEKVVQQALDQARKGRTCILIAHRLTTVQNADIIVVMNKGKIIEHGSHQELLGKHGAYYDLVNAQAII</sequence>
<dbReference type="FunFam" id="3.40.50.300:FF:000479">
    <property type="entry name" value="Multidrug resistance protein 1A"/>
    <property type="match status" value="1"/>
</dbReference>
<evidence type="ECO:0000256" key="17">
    <source>
        <dbReference type="ARBA" id="ARBA00074194"/>
    </source>
</evidence>
<dbReference type="FunFam" id="3.40.50.300:FF:000302">
    <property type="entry name" value="ATP-binding cassette subfamily B member 5"/>
    <property type="match status" value="1"/>
</dbReference>
<feature type="transmembrane region" description="Helical" evidence="20">
    <location>
        <begin position="751"/>
        <end position="774"/>
    </location>
</feature>
<dbReference type="InterPro" id="IPR017871">
    <property type="entry name" value="ABC_transporter-like_CS"/>
</dbReference>
<feature type="transmembrane region" description="Helical" evidence="20">
    <location>
        <begin position="347"/>
        <end position="366"/>
    </location>
</feature>
<dbReference type="CDD" id="cd03249">
    <property type="entry name" value="ABC_MTABC3_MDL1_MDL2"/>
    <property type="match status" value="2"/>
</dbReference>
<dbReference type="Gene3D" id="1.20.1560.10">
    <property type="entry name" value="ABC transporter type 1, transmembrane domain"/>
    <property type="match status" value="1"/>
</dbReference>
<name>A0A6I8Q4Q4_XENTR</name>
<feature type="domain" description="ABC transmembrane type-1" evidence="22">
    <location>
        <begin position="111"/>
        <end position="406"/>
    </location>
</feature>
<keyword evidence="14" id="KW-0325">Glycoprotein</keyword>
<keyword evidence="8" id="KW-0547">Nucleotide-binding</keyword>
<keyword evidence="5" id="KW-1003">Cell membrane</keyword>
<feature type="transmembrane region" description="Helical" evidence="20">
    <location>
        <begin position="265"/>
        <end position="287"/>
    </location>
</feature>
<dbReference type="InterPro" id="IPR036640">
    <property type="entry name" value="ABC1_TM_sf"/>
</dbReference>
<evidence type="ECO:0000256" key="14">
    <source>
        <dbReference type="ARBA" id="ARBA00023180"/>
    </source>
</evidence>
<feature type="transmembrane region" description="Helical" evidence="20">
    <location>
        <begin position="794"/>
        <end position="812"/>
    </location>
</feature>
<dbReference type="FunFam" id="1.20.1560.10:FF:000018">
    <property type="entry name" value="ATP-binding cassette subfamily B member 11"/>
    <property type="match status" value="1"/>
</dbReference>
<dbReference type="EC" id="7.6.2.2" evidence="3"/>
<dbReference type="GO" id="GO:0008559">
    <property type="term" value="F:ABC-type xenobiotic transporter activity"/>
    <property type="evidence" value="ECO:0007669"/>
    <property type="project" value="UniProtKB-EC"/>
</dbReference>
<accession>A0A6I8Q4Q4</accession>
<feature type="transmembrane region" description="Helical" evidence="20">
    <location>
        <begin position="899"/>
        <end position="922"/>
    </location>
</feature>
<keyword evidence="11" id="KW-1278">Translocase</keyword>
<evidence type="ECO:0000256" key="4">
    <source>
        <dbReference type="ARBA" id="ARBA00022448"/>
    </source>
</evidence>
<dbReference type="InterPro" id="IPR027417">
    <property type="entry name" value="P-loop_NTPase"/>
</dbReference>
<dbReference type="GO" id="GO:0005524">
    <property type="term" value="F:ATP binding"/>
    <property type="evidence" value="ECO:0007669"/>
    <property type="project" value="UniProtKB-KW"/>
</dbReference>
<dbReference type="SUPFAM" id="SSF90123">
    <property type="entry name" value="ABC transporter transmembrane region"/>
    <property type="match status" value="2"/>
</dbReference>
<keyword evidence="12 20" id="KW-1133">Transmembrane helix</keyword>
<dbReference type="PROSITE" id="PS50893">
    <property type="entry name" value="ABC_TRANSPORTER_2"/>
    <property type="match status" value="2"/>
</dbReference>
<feature type="transmembrane region" description="Helical" evidence="20">
    <location>
        <begin position="166"/>
        <end position="189"/>
    </location>
</feature>
<comment type="subcellular location">
    <subcellularLocation>
        <location evidence="1">Cell membrane</location>
        <topology evidence="1">Multi-pass membrane protein</topology>
    </subcellularLocation>
</comment>
<evidence type="ECO:0000256" key="20">
    <source>
        <dbReference type="SAM" id="Phobius"/>
    </source>
</evidence>
<keyword evidence="13 20" id="KW-0472">Membrane</keyword>
<protein>
    <recommendedName>
        <fullName evidence="17">ATP-binding cassette sub-family B member 5</fullName>
        <ecNumber evidence="3">7.6.2.2</ecNumber>
    </recommendedName>
    <alternativeName>
        <fullName evidence="19">ABCB5 P-gp</fullName>
    </alternativeName>
    <alternativeName>
        <fullName evidence="18">p-glycoprotein ABCB5</fullName>
    </alternativeName>
</protein>
<evidence type="ECO:0000256" key="3">
    <source>
        <dbReference type="ARBA" id="ARBA00012191"/>
    </source>
</evidence>
<feature type="transmembrane region" description="Helical" evidence="20">
    <location>
        <begin position="873"/>
        <end position="893"/>
    </location>
</feature>
<dbReference type="Pfam" id="PF00664">
    <property type="entry name" value="ABC_membrane"/>
    <property type="match status" value="2"/>
</dbReference>
<feature type="transmembrane region" description="Helical" evidence="20">
    <location>
        <begin position="240"/>
        <end position="259"/>
    </location>
</feature>
<evidence type="ECO:0000256" key="11">
    <source>
        <dbReference type="ARBA" id="ARBA00022967"/>
    </source>
</evidence>
<dbReference type="PANTHER" id="PTHR43394:SF26">
    <property type="entry name" value="ATP-BINDING CASSETTE SUB-FAMILY B MEMBER 5 ISOFORM X1"/>
    <property type="match status" value="1"/>
</dbReference>
<gene>
    <name evidence="23" type="primary">LOC116406449</name>
</gene>
<dbReference type="Ensembl" id="ENSXETT00000102012">
    <property type="protein sequence ID" value="ENSXETP00000067361"/>
    <property type="gene ID" value="ENSXETG00000043940"/>
</dbReference>
<feature type="domain" description="ABC transmembrane type-1" evidence="22">
    <location>
        <begin position="753"/>
        <end position="1040"/>
    </location>
</feature>
<dbReference type="InParanoid" id="A0A6I8Q4Q4"/>
<dbReference type="GO" id="GO:0030154">
    <property type="term" value="P:cell differentiation"/>
    <property type="evidence" value="ECO:0007669"/>
    <property type="project" value="UniProtKB-KW"/>
</dbReference>
<reference evidence="23" key="2">
    <citation type="submission" date="2020-05" db="UniProtKB">
        <authorList>
            <consortium name="Ensembl"/>
        </authorList>
    </citation>
    <scope>IDENTIFICATION</scope>
</reference>
<evidence type="ECO:0000256" key="10">
    <source>
        <dbReference type="ARBA" id="ARBA00022840"/>
    </source>
</evidence>
<evidence type="ECO:0000256" key="16">
    <source>
        <dbReference type="ARBA" id="ARBA00059665"/>
    </source>
</evidence>
<dbReference type="SMART" id="SM00382">
    <property type="entry name" value="AAA"/>
    <property type="match status" value="2"/>
</dbReference>
<dbReference type="PROSITE" id="PS00211">
    <property type="entry name" value="ABC_TRANSPORTER_1"/>
    <property type="match status" value="2"/>
</dbReference>
<dbReference type="CDD" id="cd18577">
    <property type="entry name" value="ABC_6TM_Pgp_ABCB1_D1_like"/>
    <property type="match status" value="1"/>
</dbReference>
<feature type="transmembrane region" description="Helical" evidence="20">
    <location>
        <begin position="978"/>
        <end position="1004"/>
    </location>
</feature>
<evidence type="ECO:0000259" key="22">
    <source>
        <dbReference type="PROSITE" id="PS50929"/>
    </source>
</evidence>
<dbReference type="Pfam" id="PF00005">
    <property type="entry name" value="ABC_tran"/>
    <property type="match status" value="2"/>
</dbReference>
<evidence type="ECO:0000256" key="7">
    <source>
        <dbReference type="ARBA" id="ARBA00022737"/>
    </source>
</evidence>
<evidence type="ECO:0000256" key="12">
    <source>
        <dbReference type="ARBA" id="ARBA00022989"/>
    </source>
</evidence>
<evidence type="ECO:0000256" key="1">
    <source>
        <dbReference type="ARBA" id="ARBA00004651"/>
    </source>
</evidence>
<dbReference type="PROSITE" id="PS50929">
    <property type="entry name" value="ABC_TM1F"/>
    <property type="match status" value="2"/>
</dbReference>
<dbReference type="FunCoup" id="A0A6I8Q4Q4">
    <property type="interactions" value="62"/>
</dbReference>
<feature type="transmembrane region" description="Helical" evidence="20">
    <location>
        <begin position="378"/>
        <end position="397"/>
    </location>
</feature>
<feature type="transmembrane region" description="Helical" evidence="20">
    <location>
        <begin position="1016"/>
        <end position="1035"/>
    </location>
</feature>
<comment type="catalytic activity">
    <reaction evidence="15">
        <text>daunorubicin(in) + ATP + H2O = daunorubicin(out) + ADP + phosphate + H(+)</text>
        <dbReference type="Rhea" id="RHEA:33147"/>
        <dbReference type="ChEBI" id="CHEBI:15377"/>
        <dbReference type="ChEBI" id="CHEBI:15378"/>
        <dbReference type="ChEBI" id="CHEBI:30616"/>
        <dbReference type="ChEBI" id="CHEBI:43474"/>
        <dbReference type="ChEBI" id="CHEBI:64677"/>
        <dbReference type="ChEBI" id="CHEBI:456216"/>
        <dbReference type="EC" id="7.6.2.2"/>
    </reaction>
    <physiologicalReaction direction="left-to-right" evidence="15">
        <dbReference type="Rhea" id="RHEA:33148"/>
    </physiologicalReaction>
</comment>
<evidence type="ECO:0000259" key="21">
    <source>
        <dbReference type="PROSITE" id="PS50893"/>
    </source>
</evidence>
<dbReference type="InterPro" id="IPR011527">
    <property type="entry name" value="ABC1_TM_dom"/>
</dbReference>
<dbReference type="GeneTree" id="ENSGT00940000161340"/>
<evidence type="ECO:0000256" key="9">
    <source>
        <dbReference type="ARBA" id="ARBA00022782"/>
    </source>
</evidence>
<proteinExistence type="inferred from homology"/>
<evidence type="ECO:0000256" key="8">
    <source>
        <dbReference type="ARBA" id="ARBA00022741"/>
    </source>
</evidence>
<evidence type="ECO:0000256" key="18">
    <source>
        <dbReference type="ARBA" id="ARBA00079340"/>
    </source>
</evidence>
<evidence type="ECO:0000256" key="19">
    <source>
        <dbReference type="ARBA" id="ARBA00080433"/>
    </source>
</evidence>
<dbReference type="InterPro" id="IPR003439">
    <property type="entry name" value="ABC_transporter-like_ATP-bd"/>
</dbReference>
<organism evidence="23">
    <name type="scientific">Xenopus tropicalis</name>
    <name type="common">Western clawed frog</name>
    <name type="synonym">Silurana tropicalis</name>
    <dbReference type="NCBI Taxonomy" id="8364"/>
    <lineage>
        <taxon>Eukaryota</taxon>
        <taxon>Metazoa</taxon>
        <taxon>Chordata</taxon>
        <taxon>Craniata</taxon>
        <taxon>Vertebrata</taxon>
        <taxon>Euteleostomi</taxon>
        <taxon>Amphibia</taxon>
        <taxon>Batrachia</taxon>
        <taxon>Anura</taxon>
        <taxon>Pipoidea</taxon>
        <taxon>Pipidae</taxon>
        <taxon>Xenopodinae</taxon>
        <taxon>Xenopus</taxon>
        <taxon>Silurana</taxon>
    </lineage>
</organism>
<reference evidence="23" key="1">
    <citation type="journal article" date="2010" name="Science">
        <title>The genome of the Western clawed frog Xenopus tropicalis.</title>
        <authorList>
            <person name="Hellsten U."/>
            <person name="Harland R.M."/>
            <person name="Gilchrist M.J."/>
            <person name="Hendrix D."/>
            <person name="Jurka J."/>
            <person name="Kapitonov V."/>
            <person name="Ovcharenko I."/>
            <person name="Putnam N.H."/>
            <person name="Shu S."/>
            <person name="Taher L."/>
            <person name="Blitz I.L."/>
            <person name="Blumberg B."/>
            <person name="Dichmann D.S."/>
            <person name="Dubchak I."/>
            <person name="Amaya E."/>
            <person name="Detter J.C."/>
            <person name="Fletcher R."/>
            <person name="Gerhard D.S."/>
            <person name="Goodstein D."/>
            <person name="Graves T."/>
            <person name="Grigoriev I.V."/>
            <person name="Grimwood J."/>
            <person name="Kawashima T."/>
            <person name="Lindquist E."/>
            <person name="Lucas S.M."/>
            <person name="Mead P.E."/>
            <person name="Mitros T."/>
            <person name="Ogino H."/>
            <person name="Ohta Y."/>
            <person name="Poliakov A.V."/>
            <person name="Pollet N."/>
            <person name="Robert J."/>
            <person name="Salamov A."/>
            <person name="Sater A.K."/>
            <person name="Schmutz J."/>
            <person name="Terry A."/>
            <person name="Vize P.D."/>
            <person name="Warren W.C."/>
            <person name="Wells D."/>
            <person name="Wills A."/>
            <person name="Wilson R.K."/>
            <person name="Zimmerman L.B."/>
            <person name="Zorn A.M."/>
            <person name="Grainger R."/>
            <person name="Grammer T."/>
            <person name="Khokha M.K."/>
            <person name="Richardson P.M."/>
            <person name="Rokhsar D.S."/>
        </authorList>
    </citation>
    <scope>NUCLEOTIDE SEQUENCE [LARGE SCALE GENOMIC DNA]</scope>
    <source>
        <strain evidence="23">Nigerian</strain>
    </source>
</reference>
<feature type="domain" description="ABC transporter" evidence="21">
    <location>
        <begin position="443"/>
        <end position="679"/>
    </location>
</feature>
<evidence type="ECO:0000256" key="6">
    <source>
        <dbReference type="ARBA" id="ARBA00022692"/>
    </source>
</evidence>
<keyword evidence="6 20" id="KW-0812">Transmembrane</keyword>
<evidence type="ECO:0000256" key="13">
    <source>
        <dbReference type="ARBA" id="ARBA00023136"/>
    </source>
</evidence>
<evidence type="ECO:0000256" key="5">
    <source>
        <dbReference type="ARBA" id="ARBA00022475"/>
    </source>
</evidence>
<dbReference type="GO" id="GO:0016887">
    <property type="term" value="F:ATP hydrolysis activity"/>
    <property type="evidence" value="ECO:0007669"/>
    <property type="project" value="InterPro"/>
</dbReference>
<feature type="domain" description="ABC transporter" evidence="21">
    <location>
        <begin position="1075"/>
        <end position="1313"/>
    </location>
</feature>
<dbReference type="GO" id="GO:0005886">
    <property type="term" value="C:plasma membrane"/>
    <property type="evidence" value="ECO:0007669"/>
    <property type="project" value="UniProtKB-SubCell"/>
</dbReference>
<dbReference type="PANTHER" id="PTHR43394">
    <property type="entry name" value="ATP-DEPENDENT PERMEASE MDL1, MITOCHONDRIAL"/>
    <property type="match status" value="1"/>
</dbReference>
<dbReference type="Gene3D" id="3.40.50.300">
    <property type="entry name" value="P-loop containing nucleotide triphosphate hydrolases"/>
    <property type="match status" value="2"/>
</dbReference>
<evidence type="ECO:0000256" key="2">
    <source>
        <dbReference type="ARBA" id="ARBA00007577"/>
    </source>
</evidence>
<dbReference type="SUPFAM" id="SSF52540">
    <property type="entry name" value="P-loop containing nucleoside triphosphate hydrolases"/>
    <property type="match status" value="2"/>
</dbReference>
<comment type="function">
    <text evidence="16">Energy-dependent efflux transporter responsible for decreased drug accumulation in multidrug-resistant cells. Specifically present in limbal stem cells, where it plays a key role in corneal development and repair.</text>
</comment>
<keyword evidence="9" id="KW-0221">Differentiation</keyword>
<evidence type="ECO:0000256" key="15">
    <source>
        <dbReference type="ARBA" id="ARBA00051060"/>
    </source>
</evidence>
<dbReference type="CDD" id="cd18578">
    <property type="entry name" value="ABC_6TM_Pgp_ABCB1_D2_like"/>
    <property type="match status" value="1"/>
</dbReference>
<dbReference type="FunFam" id="1.20.1560.10:FF:000046">
    <property type="entry name" value="ATP-binding cassette subfamily B member 11"/>
    <property type="match status" value="1"/>
</dbReference>